<dbReference type="InterPro" id="IPR035979">
    <property type="entry name" value="RBD_domain_sf"/>
</dbReference>
<dbReference type="AlphaFoldDB" id="A0A194VNC9"/>
<dbReference type="InterPro" id="IPR000504">
    <property type="entry name" value="RRM_dom"/>
</dbReference>
<feature type="domain" description="RRM" evidence="4">
    <location>
        <begin position="525"/>
        <end position="609"/>
    </location>
</feature>
<feature type="compositionally biased region" description="Low complexity" evidence="3">
    <location>
        <begin position="43"/>
        <end position="57"/>
    </location>
</feature>
<dbReference type="Proteomes" id="UP000078559">
    <property type="component" value="Chromosome 1"/>
</dbReference>
<evidence type="ECO:0000313" key="6">
    <source>
        <dbReference type="Proteomes" id="UP000078559"/>
    </source>
</evidence>
<dbReference type="Pfam" id="PF04059">
    <property type="entry name" value="RRM_2"/>
    <property type="match status" value="1"/>
</dbReference>
<dbReference type="PROSITE" id="PS50102">
    <property type="entry name" value="RRM"/>
    <property type="match status" value="1"/>
</dbReference>
<sequence length="718" mass="79644">MVQPRETFHPSSPPSEGGADSYNHEGTPDTRLTTFSPLEDSSKSSGLLSALSLSGGKTNTQPIKFQVPTGITQITSPNSFSPGSQDKDPFISSTPEKSQKKLSATASTFRPLAASIASTPVVAYGSSSATPKPLARSFAVETRCPKTGLKLASGLSHNLELTRSLRISAPSGPLTIAAAKQYLEKIEGNGHPFRQRPQVLVAHMKGVYIRATNIRDAARILDGSEDKPKDWKVECVSAEEINKACVADLATKHEGQYVILVFPSDALSESQIEEKVLAHFRHFDIFALERQPALSTGTLRWVLEFDEADLNWMASFMKQGWIHIGGSFWAFMMPYVSCSDNIHGTDGLNQFLLPMVPNPGVFDVTAGLGNMSMVDSDQPMPPLHPFSAPQITTTLPFGGQGHDPQWHMVPWSFSHHASQLPSMPYQSVISQGSSTPAPSNSSFTTMSPISPNMSMMTPSSSHQSPSSMISFYHEGSGPRPDQTLYRFDGRRQNATRINRGFFSPPGPHHNHVDIEKIKNGTDVRTTIMLRNIPNKVDQQMLKGIIDESSWGKYDFMYLRIDFANDCNVGYAFINFVDPLDIIDFANARGNQRWNCFKSDKVAEISYATIQGKDCLVQKFRNSSVMLEAPHYRPKLYYTVNGPAPEMAGHEEPFPEPDNQSKMKRSCENAEHVGLFTPNAGQHFRDEQRRRRSQYDRGTRLAALEECSEFDMYPQELVH</sequence>
<evidence type="ECO:0000256" key="2">
    <source>
        <dbReference type="PROSITE-ProRule" id="PRU00176"/>
    </source>
</evidence>
<feature type="region of interest" description="Disordered" evidence="3">
    <location>
        <begin position="426"/>
        <end position="467"/>
    </location>
</feature>
<reference evidence="5" key="1">
    <citation type="submission" date="2014-12" db="EMBL/GenBank/DDBJ databases">
        <title>Genome Sequence of Valsa Canker Pathogens Uncovers a Specific Adaption of Colonization on Woody Bark.</title>
        <authorList>
            <person name="Yin Z."/>
            <person name="Liu H."/>
            <person name="Gao X."/>
            <person name="Li Z."/>
            <person name="Song N."/>
            <person name="Ke X."/>
            <person name="Dai Q."/>
            <person name="Wu Y."/>
            <person name="Sun Y."/>
            <person name="Xu J.-R."/>
            <person name="Kang Z.K."/>
            <person name="Wang L."/>
            <person name="Huang L."/>
        </authorList>
    </citation>
    <scope>NUCLEOTIDE SEQUENCE [LARGE SCALE GENOMIC DNA]</scope>
    <source>
        <strain evidence="5">03-8</strain>
    </source>
</reference>
<evidence type="ECO:0000256" key="3">
    <source>
        <dbReference type="SAM" id="MobiDB-lite"/>
    </source>
</evidence>
<organism evidence="5 6">
    <name type="scientific">Cytospora mali</name>
    <name type="common">Apple Valsa canker fungus</name>
    <name type="synonym">Valsa mali</name>
    <dbReference type="NCBI Taxonomy" id="578113"/>
    <lineage>
        <taxon>Eukaryota</taxon>
        <taxon>Fungi</taxon>
        <taxon>Dikarya</taxon>
        <taxon>Ascomycota</taxon>
        <taxon>Pezizomycotina</taxon>
        <taxon>Sordariomycetes</taxon>
        <taxon>Sordariomycetidae</taxon>
        <taxon>Diaporthales</taxon>
        <taxon>Cytosporaceae</taxon>
        <taxon>Cytospora</taxon>
    </lineage>
</organism>
<evidence type="ECO:0000256" key="1">
    <source>
        <dbReference type="ARBA" id="ARBA00022884"/>
    </source>
</evidence>
<dbReference type="InterPro" id="IPR007201">
    <property type="entry name" value="Mei2-like_Rrm_C"/>
</dbReference>
<proteinExistence type="predicted"/>
<dbReference type="SMR" id="A0A194VNC9"/>
<name>A0A194VNC9_CYTMA</name>
<dbReference type="CDD" id="cd12532">
    <property type="entry name" value="RRM3_MEI2_fungi"/>
    <property type="match status" value="1"/>
</dbReference>
<dbReference type="OrthoDB" id="417481at2759"/>
<feature type="compositionally biased region" description="Polar residues" evidence="3">
    <location>
        <begin position="426"/>
        <end position="443"/>
    </location>
</feature>
<dbReference type="SUPFAM" id="SSF54928">
    <property type="entry name" value="RNA-binding domain, RBD"/>
    <property type="match status" value="1"/>
</dbReference>
<feature type="compositionally biased region" description="Polar residues" evidence="3">
    <location>
        <begin position="58"/>
        <end position="84"/>
    </location>
</feature>
<dbReference type="EMBL" id="CM003098">
    <property type="protein sequence ID" value="KUI65492.1"/>
    <property type="molecule type" value="Genomic_DNA"/>
</dbReference>
<keyword evidence="1 2" id="KW-0694">RNA-binding</keyword>
<evidence type="ECO:0000259" key="4">
    <source>
        <dbReference type="PROSITE" id="PS50102"/>
    </source>
</evidence>
<dbReference type="InterPro" id="IPR034862">
    <property type="entry name" value="Fungal_Mei2-like_RRM3"/>
</dbReference>
<dbReference type="PANTHER" id="PTHR23189">
    <property type="entry name" value="RNA RECOGNITION MOTIF-CONTAINING"/>
    <property type="match status" value="1"/>
</dbReference>
<dbReference type="GO" id="GO:0003723">
    <property type="term" value="F:RNA binding"/>
    <property type="evidence" value="ECO:0007669"/>
    <property type="project" value="UniProtKB-UniRule"/>
</dbReference>
<protein>
    <submittedName>
        <fullName evidence="5">Meiosis protein mei2</fullName>
    </submittedName>
</protein>
<gene>
    <name evidence="5" type="ORF">VM1G_00938</name>
</gene>
<feature type="compositionally biased region" description="Low complexity" evidence="3">
    <location>
        <begin position="444"/>
        <end position="467"/>
    </location>
</feature>
<accession>A0A194VNC9</accession>
<feature type="region of interest" description="Disordered" evidence="3">
    <location>
        <begin position="1"/>
        <end position="102"/>
    </location>
</feature>
<keyword evidence="6" id="KW-1185">Reference proteome</keyword>
<feature type="compositionally biased region" description="Polar residues" evidence="3">
    <location>
        <begin position="91"/>
        <end position="102"/>
    </location>
</feature>
<evidence type="ECO:0000313" key="5">
    <source>
        <dbReference type="EMBL" id="KUI65492.1"/>
    </source>
</evidence>